<comment type="caution">
    <text evidence="8">The sequence shown here is derived from an EMBL/GenBank/DDBJ whole genome shotgun (WGS) entry which is preliminary data.</text>
</comment>
<dbReference type="PANTHER" id="PTHR24305">
    <property type="entry name" value="CYTOCHROME P450"/>
    <property type="match status" value="1"/>
</dbReference>
<keyword evidence="4 6" id="KW-0479">Metal-binding</keyword>
<dbReference type="InterPro" id="IPR036396">
    <property type="entry name" value="Cyt_P450_sf"/>
</dbReference>
<dbReference type="GO" id="GO:0005506">
    <property type="term" value="F:iron ion binding"/>
    <property type="evidence" value="ECO:0007669"/>
    <property type="project" value="InterPro"/>
</dbReference>
<dbReference type="InterPro" id="IPR017972">
    <property type="entry name" value="Cyt_P450_CS"/>
</dbReference>
<dbReference type="GO" id="GO:0004497">
    <property type="term" value="F:monooxygenase activity"/>
    <property type="evidence" value="ECO:0007669"/>
    <property type="project" value="UniProtKB-KW"/>
</dbReference>
<dbReference type="InterPro" id="IPR001128">
    <property type="entry name" value="Cyt_P450"/>
</dbReference>
<evidence type="ECO:0000256" key="5">
    <source>
        <dbReference type="ARBA" id="ARBA00023004"/>
    </source>
</evidence>
<evidence type="ECO:0000256" key="7">
    <source>
        <dbReference type="RuleBase" id="RU000461"/>
    </source>
</evidence>
<accession>A0AAN7B237</accession>
<keyword evidence="9" id="KW-1185">Reference proteome</keyword>
<reference evidence="8" key="2">
    <citation type="submission" date="2023-05" db="EMBL/GenBank/DDBJ databases">
        <authorList>
            <consortium name="Lawrence Berkeley National Laboratory"/>
            <person name="Steindorff A."/>
            <person name="Hensen N."/>
            <person name="Bonometti L."/>
            <person name="Westerberg I."/>
            <person name="Brannstrom I.O."/>
            <person name="Guillou S."/>
            <person name="Cros-Aarteil S."/>
            <person name="Calhoun S."/>
            <person name="Haridas S."/>
            <person name="Kuo A."/>
            <person name="Mondo S."/>
            <person name="Pangilinan J."/>
            <person name="Riley R."/>
            <person name="Labutti K."/>
            <person name="Andreopoulos B."/>
            <person name="Lipzen A."/>
            <person name="Chen C."/>
            <person name="Yanf M."/>
            <person name="Daum C."/>
            <person name="Ng V."/>
            <person name="Clum A."/>
            <person name="Ohm R."/>
            <person name="Martin F."/>
            <person name="Silar P."/>
            <person name="Natvig D."/>
            <person name="Lalanne C."/>
            <person name="Gautier V."/>
            <person name="Ament-Velasquez S.L."/>
            <person name="Kruys A."/>
            <person name="Hutchinson M.I."/>
            <person name="Powell A.J."/>
            <person name="Barry K."/>
            <person name="Miller A.N."/>
            <person name="Grigoriev I.V."/>
            <person name="Debuchy R."/>
            <person name="Gladieux P."/>
            <person name="Thoren M.H."/>
            <person name="Johannesson H."/>
        </authorList>
    </citation>
    <scope>NUCLEOTIDE SEQUENCE</scope>
    <source>
        <strain evidence="8">PSN293</strain>
    </source>
</reference>
<dbReference type="GO" id="GO:0020037">
    <property type="term" value="F:heme binding"/>
    <property type="evidence" value="ECO:0007669"/>
    <property type="project" value="InterPro"/>
</dbReference>
<protein>
    <submittedName>
        <fullName evidence="8">Cytochrome P450</fullName>
    </submittedName>
</protein>
<dbReference type="Pfam" id="PF00067">
    <property type="entry name" value="p450"/>
    <property type="match status" value="1"/>
</dbReference>
<dbReference type="EMBL" id="MU858293">
    <property type="protein sequence ID" value="KAK4207459.1"/>
    <property type="molecule type" value="Genomic_DNA"/>
</dbReference>
<evidence type="ECO:0000313" key="8">
    <source>
        <dbReference type="EMBL" id="KAK4207459.1"/>
    </source>
</evidence>
<keyword evidence="3 6" id="KW-0349">Heme</keyword>
<proteinExistence type="inferred from homology"/>
<dbReference type="PROSITE" id="PS00086">
    <property type="entry name" value="CYTOCHROME_P450"/>
    <property type="match status" value="1"/>
</dbReference>
<gene>
    <name evidence="8" type="ORF">QBC37DRAFT_433397</name>
</gene>
<evidence type="ECO:0000313" key="9">
    <source>
        <dbReference type="Proteomes" id="UP001301769"/>
    </source>
</evidence>
<dbReference type="AlphaFoldDB" id="A0AAN7B237"/>
<organism evidence="8 9">
    <name type="scientific">Rhypophila decipiens</name>
    <dbReference type="NCBI Taxonomy" id="261697"/>
    <lineage>
        <taxon>Eukaryota</taxon>
        <taxon>Fungi</taxon>
        <taxon>Dikarya</taxon>
        <taxon>Ascomycota</taxon>
        <taxon>Pezizomycotina</taxon>
        <taxon>Sordariomycetes</taxon>
        <taxon>Sordariomycetidae</taxon>
        <taxon>Sordariales</taxon>
        <taxon>Naviculisporaceae</taxon>
        <taxon>Rhypophila</taxon>
    </lineage>
</organism>
<dbReference type="Proteomes" id="UP001301769">
    <property type="component" value="Unassembled WGS sequence"/>
</dbReference>
<dbReference type="SUPFAM" id="SSF48264">
    <property type="entry name" value="Cytochrome P450"/>
    <property type="match status" value="1"/>
</dbReference>
<evidence type="ECO:0000256" key="1">
    <source>
        <dbReference type="ARBA" id="ARBA00001971"/>
    </source>
</evidence>
<name>A0AAN7B237_9PEZI</name>
<dbReference type="GO" id="GO:0016705">
    <property type="term" value="F:oxidoreductase activity, acting on paired donors, with incorporation or reduction of molecular oxygen"/>
    <property type="evidence" value="ECO:0007669"/>
    <property type="project" value="InterPro"/>
</dbReference>
<dbReference type="PRINTS" id="PR00463">
    <property type="entry name" value="EP450I"/>
</dbReference>
<sequence>MGLWFPTTQGLATAPDQIWAYWNQAAPSLLNTLSLQILIGLVVTYCIGRAIYNLYFHPLSKYPGPKLAAVTNLWWVYSSTSGKYPWIIKNVIRKYGPIVRIAPNELVFLTPQAAKDIYLAQEKNMELFTLVGYDALDTGDGGISGETNPKRHREIAKKLSPAFSTRNLRAKETIIHKYIDFFVQRMAEHGTSEKGVDMDRWSNWLAIDLSAALTHGEDLGNMENMQDSIALKGALKLNLLLTMSQITRKLPMLKPLMYLCIPPSIILLMPKVLKMQSEMVQRRLSRRDDTTKHLDYLEQIVPSNSGDPKSSSPAQASSYTKAELLHIENIATQLLLAGWMPITDQIYSLTLFLLREPEAYHRLTTEIRTAFAKYDDITISSADHNHCQYLHACVQEALRLHPQTSDGLPRISPGAIIDGNTIPAGVICQISYFAASRDARYFTDGDKFRPERWLRADHALYNARYKDDDLKAAKPFSQGPRGCPGGPIATAVIRLFIAKVLWRFDLHLGAGAGSGTRMPDFDRDYRFLTFWEKPEFWVRFEDRMSK</sequence>
<dbReference type="Gene3D" id="1.10.630.10">
    <property type="entry name" value="Cytochrome P450"/>
    <property type="match status" value="1"/>
</dbReference>
<dbReference type="InterPro" id="IPR002401">
    <property type="entry name" value="Cyt_P450_E_grp-I"/>
</dbReference>
<keyword evidence="7" id="KW-0560">Oxidoreductase</keyword>
<evidence type="ECO:0000256" key="2">
    <source>
        <dbReference type="ARBA" id="ARBA00010617"/>
    </source>
</evidence>
<dbReference type="InterPro" id="IPR050121">
    <property type="entry name" value="Cytochrome_P450_monoxygenase"/>
</dbReference>
<evidence type="ECO:0000256" key="3">
    <source>
        <dbReference type="ARBA" id="ARBA00022617"/>
    </source>
</evidence>
<comment type="similarity">
    <text evidence="2 7">Belongs to the cytochrome P450 family.</text>
</comment>
<dbReference type="PANTHER" id="PTHR24305:SF210">
    <property type="entry name" value="CYTOCHROME P450 MONOOXYGENASE ASQL-RELATED"/>
    <property type="match status" value="1"/>
</dbReference>
<evidence type="ECO:0000256" key="6">
    <source>
        <dbReference type="PIRSR" id="PIRSR602401-1"/>
    </source>
</evidence>
<reference evidence="8" key="1">
    <citation type="journal article" date="2023" name="Mol. Phylogenet. Evol.">
        <title>Genome-scale phylogeny and comparative genomics of the fungal order Sordariales.</title>
        <authorList>
            <person name="Hensen N."/>
            <person name="Bonometti L."/>
            <person name="Westerberg I."/>
            <person name="Brannstrom I.O."/>
            <person name="Guillou S."/>
            <person name="Cros-Aarteil S."/>
            <person name="Calhoun S."/>
            <person name="Haridas S."/>
            <person name="Kuo A."/>
            <person name="Mondo S."/>
            <person name="Pangilinan J."/>
            <person name="Riley R."/>
            <person name="LaButti K."/>
            <person name="Andreopoulos B."/>
            <person name="Lipzen A."/>
            <person name="Chen C."/>
            <person name="Yan M."/>
            <person name="Daum C."/>
            <person name="Ng V."/>
            <person name="Clum A."/>
            <person name="Steindorff A."/>
            <person name="Ohm R.A."/>
            <person name="Martin F."/>
            <person name="Silar P."/>
            <person name="Natvig D.O."/>
            <person name="Lalanne C."/>
            <person name="Gautier V."/>
            <person name="Ament-Velasquez S.L."/>
            <person name="Kruys A."/>
            <person name="Hutchinson M.I."/>
            <person name="Powell A.J."/>
            <person name="Barry K."/>
            <person name="Miller A.N."/>
            <person name="Grigoriev I.V."/>
            <person name="Debuchy R."/>
            <person name="Gladieux P."/>
            <person name="Hiltunen Thoren M."/>
            <person name="Johannesson H."/>
        </authorList>
    </citation>
    <scope>NUCLEOTIDE SEQUENCE</scope>
    <source>
        <strain evidence="8">PSN293</strain>
    </source>
</reference>
<evidence type="ECO:0000256" key="4">
    <source>
        <dbReference type="ARBA" id="ARBA00022723"/>
    </source>
</evidence>
<keyword evidence="5 6" id="KW-0408">Iron</keyword>
<comment type="cofactor">
    <cofactor evidence="1 6">
        <name>heme</name>
        <dbReference type="ChEBI" id="CHEBI:30413"/>
    </cofactor>
</comment>
<feature type="binding site" description="axial binding residue" evidence="6">
    <location>
        <position position="483"/>
    </location>
    <ligand>
        <name>heme</name>
        <dbReference type="ChEBI" id="CHEBI:30413"/>
    </ligand>
    <ligandPart>
        <name>Fe</name>
        <dbReference type="ChEBI" id="CHEBI:18248"/>
    </ligandPart>
</feature>
<keyword evidence="7" id="KW-0503">Monooxygenase</keyword>